<organism evidence="2 3">
    <name type="scientific">Crassostrea virginica</name>
    <name type="common">Eastern oyster</name>
    <dbReference type="NCBI Taxonomy" id="6565"/>
    <lineage>
        <taxon>Eukaryota</taxon>
        <taxon>Metazoa</taxon>
        <taxon>Spiralia</taxon>
        <taxon>Lophotrochozoa</taxon>
        <taxon>Mollusca</taxon>
        <taxon>Bivalvia</taxon>
        <taxon>Autobranchia</taxon>
        <taxon>Pteriomorphia</taxon>
        <taxon>Ostreida</taxon>
        <taxon>Ostreoidea</taxon>
        <taxon>Ostreidae</taxon>
        <taxon>Crassostrea</taxon>
    </lineage>
</organism>
<dbReference type="OrthoDB" id="2018923at2759"/>
<dbReference type="AlphaFoldDB" id="A0A8B8F0Z2"/>
<keyword evidence="1" id="KW-0732">Signal</keyword>
<evidence type="ECO:0000313" key="2">
    <source>
        <dbReference type="Proteomes" id="UP000694844"/>
    </source>
</evidence>
<dbReference type="KEGG" id="cvn:111138317"/>
<protein>
    <submittedName>
        <fullName evidence="3">Lysozyme 1-like</fullName>
    </submittedName>
</protein>
<name>A0A8B8F0Z2_CRAVI</name>
<gene>
    <name evidence="3" type="primary">LOC111138317</name>
</gene>
<feature type="signal peptide" evidence="1">
    <location>
        <begin position="1"/>
        <end position="18"/>
    </location>
</feature>
<evidence type="ECO:0000256" key="1">
    <source>
        <dbReference type="SAM" id="SignalP"/>
    </source>
</evidence>
<dbReference type="GeneID" id="111138317"/>
<sequence length="95" mass="10424">MPVFVVLLFMCFIGSIQGDDSPCWGINGRCQYTSEPCGRYRPGYCAGPTNRQCCVIGEDLRCWARGGTCKNNWNYCSGSYVRGLCGGGLSRQCCV</sequence>
<dbReference type="RefSeq" id="XP_022345924.1">
    <property type="nucleotide sequence ID" value="XM_022490216.1"/>
</dbReference>
<keyword evidence="2" id="KW-1185">Reference proteome</keyword>
<feature type="chain" id="PRO_5034208473" evidence="1">
    <location>
        <begin position="19"/>
        <end position="95"/>
    </location>
</feature>
<dbReference type="Proteomes" id="UP000694844">
    <property type="component" value="Chromosome 5"/>
</dbReference>
<evidence type="ECO:0000313" key="3">
    <source>
        <dbReference type="RefSeq" id="XP_022345924.1"/>
    </source>
</evidence>
<proteinExistence type="predicted"/>
<reference evidence="3" key="1">
    <citation type="submission" date="2025-08" db="UniProtKB">
        <authorList>
            <consortium name="RefSeq"/>
        </authorList>
    </citation>
    <scope>IDENTIFICATION</scope>
    <source>
        <tissue evidence="3">Whole sample</tissue>
    </source>
</reference>
<accession>A0A8B8F0Z2</accession>